<sequence>MYSYTLNHLVQFSKLNEQMIVLWNKKYKIFNDEKIDKSSLFTQDDLKKLIIVSFLANSNVRYTVEKLCAQSISELSIVTEFELQNFLKKNKIFSPLINLLVCSCFTYDAKSFDSILSICFKQLGIEECCVKIVFPVISQLAILIDTNSVHSAIKSFTKNLIRKQLHFLIKSTPYSVDNNRTWLLFLPENEFHDIELLYAHLLLKLDGEKSIYLGDNQTKESINECLNTINITHVFTYINDDYDKDKMKDYLSTIKKIYPTSTIFVATYNKLKEPITEEIPYINVNNPIMFKEYLDKIIAM</sequence>
<dbReference type="AlphaFoldDB" id="A0A1I5AHZ8"/>
<evidence type="ECO:0000313" key="2">
    <source>
        <dbReference type="Proteomes" id="UP000199149"/>
    </source>
</evidence>
<reference evidence="2" key="1">
    <citation type="submission" date="2016-10" db="EMBL/GenBank/DDBJ databases">
        <authorList>
            <person name="Varghese N."/>
            <person name="Submissions S."/>
        </authorList>
    </citation>
    <scope>NUCLEOTIDE SEQUENCE [LARGE SCALE GENOMIC DNA]</scope>
    <source>
        <strain evidence="2">XJ109</strain>
    </source>
</reference>
<dbReference type="RefSeq" id="WP_092909969.1">
    <property type="nucleotide sequence ID" value="NZ_FOUZ01000017.1"/>
</dbReference>
<dbReference type="EMBL" id="FOUZ01000017">
    <property type="protein sequence ID" value="SFN62126.1"/>
    <property type="molecule type" value="Genomic_DNA"/>
</dbReference>
<dbReference type="Gene3D" id="3.40.50.280">
    <property type="entry name" value="Cobalamin-binding domain"/>
    <property type="match status" value="1"/>
</dbReference>
<keyword evidence="2" id="KW-1185">Reference proteome</keyword>
<dbReference type="Proteomes" id="UP000199149">
    <property type="component" value="Unassembled WGS sequence"/>
</dbReference>
<dbReference type="OrthoDB" id="9800334at2"/>
<dbReference type="STRING" id="684065.SAMN05421738_11712"/>
<gene>
    <name evidence="1" type="ORF">SAMN05421738_11712</name>
</gene>
<evidence type="ECO:0008006" key="3">
    <source>
        <dbReference type="Google" id="ProtNLM"/>
    </source>
</evidence>
<organism evidence="1 2">
    <name type="scientific">Algoriella xinjiangensis</name>
    <dbReference type="NCBI Taxonomy" id="684065"/>
    <lineage>
        <taxon>Bacteria</taxon>
        <taxon>Pseudomonadati</taxon>
        <taxon>Bacteroidota</taxon>
        <taxon>Flavobacteriia</taxon>
        <taxon>Flavobacteriales</taxon>
        <taxon>Weeksellaceae</taxon>
        <taxon>Algoriella</taxon>
    </lineage>
</organism>
<proteinExistence type="predicted"/>
<protein>
    <recommendedName>
        <fullName evidence="3">B12 binding domain-containing protein</fullName>
    </recommendedName>
</protein>
<name>A0A1I5AHZ8_9FLAO</name>
<evidence type="ECO:0000313" key="1">
    <source>
        <dbReference type="EMBL" id="SFN62126.1"/>
    </source>
</evidence>
<accession>A0A1I5AHZ8</accession>